<accession>A0A562VJ69</accession>
<name>A0A562VJ69_9BACT</name>
<dbReference type="EMBL" id="VLLN01000019">
    <property type="protein sequence ID" value="TWJ17787.1"/>
    <property type="molecule type" value="Genomic_DNA"/>
</dbReference>
<sequence length="234" mass="25906">MLTLEHVYAGYGEAIVIDDCSLTMAEGESIALLGRNGVGKSSLLLTVMGHTKVHRGSIRWCGQDLVKVPQHARARAGLGWVPQEREIFKSLTVEENLTVTALPGKWDLKSIYALFPRLQERRRNFGNQLSGGEQQMLAIGRALMLNPKVLLLDEPLEGLAPVIADELCISIQRMIRDEGQSLILVEQHVEQALCLTHRAIVLERGRVVHNAQCSDLLGNLSVLEKWVGVRVAHP</sequence>
<dbReference type="RefSeq" id="WP_145024013.1">
    <property type="nucleotide sequence ID" value="NZ_VLLN01000019.1"/>
</dbReference>
<gene>
    <name evidence="7" type="ORF">JN12_02906</name>
</gene>
<dbReference type="PANTHER" id="PTHR43820:SF2">
    <property type="entry name" value="ABC TRANSPORTER ATP-BINDING PROTEIN"/>
    <property type="match status" value="1"/>
</dbReference>
<dbReference type="InterPro" id="IPR027417">
    <property type="entry name" value="P-loop_NTPase"/>
</dbReference>
<protein>
    <submittedName>
        <fullName evidence="7">Branched-chain amino acid transport system ATP-binding protein</fullName>
    </submittedName>
</protein>
<evidence type="ECO:0000259" key="6">
    <source>
        <dbReference type="PROSITE" id="PS50893"/>
    </source>
</evidence>
<dbReference type="InterPro" id="IPR052156">
    <property type="entry name" value="BCAA_Transport_ATP-bd_LivF"/>
</dbReference>
<dbReference type="PROSITE" id="PS50893">
    <property type="entry name" value="ABC_TRANSPORTER_2"/>
    <property type="match status" value="1"/>
</dbReference>
<keyword evidence="3" id="KW-0547">Nucleotide-binding</keyword>
<dbReference type="PROSITE" id="PS00211">
    <property type="entry name" value="ABC_TRANSPORTER_1"/>
    <property type="match status" value="1"/>
</dbReference>
<proteinExistence type="inferred from homology"/>
<dbReference type="AlphaFoldDB" id="A0A562VJ69"/>
<dbReference type="Proteomes" id="UP000319449">
    <property type="component" value="Unassembled WGS sequence"/>
</dbReference>
<dbReference type="GO" id="GO:0005524">
    <property type="term" value="F:ATP binding"/>
    <property type="evidence" value="ECO:0007669"/>
    <property type="project" value="UniProtKB-KW"/>
</dbReference>
<dbReference type="Pfam" id="PF00005">
    <property type="entry name" value="ABC_tran"/>
    <property type="match status" value="1"/>
</dbReference>
<keyword evidence="4 7" id="KW-0067">ATP-binding</keyword>
<keyword evidence="8" id="KW-1185">Reference proteome</keyword>
<reference evidence="7 8" key="1">
    <citation type="submission" date="2019-07" db="EMBL/GenBank/DDBJ databases">
        <title>Genomic Encyclopedia of Archaeal and Bacterial Type Strains, Phase II (KMG-II): from individual species to whole genera.</title>
        <authorList>
            <person name="Goeker M."/>
        </authorList>
    </citation>
    <scope>NUCLEOTIDE SEQUENCE [LARGE SCALE GENOMIC DNA]</scope>
    <source>
        <strain evidence="7 8">ATCC BAA-1139</strain>
    </source>
</reference>
<dbReference type="GO" id="GO:0016887">
    <property type="term" value="F:ATP hydrolysis activity"/>
    <property type="evidence" value="ECO:0007669"/>
    <property type="project" value="InterPro"/>
</dbReference>
<dbReference type="SUPFAM" id="SSF52540">
    <property type="entry name" value="P-loop containing nucleoside triphosphate hydrolases"/>
    <property type="match status" value="1"/>
</dbReference>
<evidence type="ECO:0000256" key="2">
    <source>
        <dbReference type="ARBA" id="ARBA00022448"/>
    </source>
</evidence>
<dbReference type="CDD" id="cd03224">
    <property type="entry name" value="ABC_TM1139_LivF_branched"/>
    <property type="match status" value="1"/>
</dbReference>
<organism evidence="7 8">
    <name type="scientific">Geobacter argillaceus</name>
    <dbReference type="NCBI Taxonomy" id="345631"/>
    <lineage>
        <taxon>Bacteria</taxon>
        <taxon>Pseudomonadati</taxon>
        <taxon>Thermodesulfobacteriota</taxon>
        <taxon>Desulfuromonadia</taxon>
        <taxon>Geobacterales</taxon>
        <taxon>Geobacteraceae</taxon>
        <taxon>Geobacter</taxon>
    </lineage>
</organism>
<comment type="similarity">
    <text evidence="1">Belongs to the ABC transporter superfamily.</text>
</comment>
<dbReference type="OrthoDB" id="9805130at2"/>
<dbReference type="GO" id="GO:0015658">
    <property type="term" value="F:branched-chain amino acid transmembrane transporter activity"/>
    <property type="evidence" value="ECO:0007669"/>
    <property type="project" value="TreeGrafter"/>
</dbReference>
<evidence type="ECO:0000313" key="8">
    <source>
        <dbReference type="Proteomes" id="UP000319449"/>
    </source>
</evidence>
<dbReference type="PANTHER" id="PTHR43820">
    <property type="entry name" value="HIGH-AFFINITY BRANCHED-CHAIN AMINO ACID TRANSPORT ATP-BINDING PROTEIN LIVF"/>
    <property type="match status" value="1"/>
</dbReference>
<dbReference type="InterPro" id="IPR017871">
    <property type="entry name" value="ABC_transporter-like_CS"/>
</dbReference>
<comment type="caution">
    <text evidence="7">The sequence shown here is derived from an EMBL/GenBank/DDBJ whole genome shotgun (WGS) entry which is preliminary data.</text>
</comment>
<dbReference type="Gene3D" id="3.40.50.300">
    <property type="entry name" value="P-loop containing nucleotide triphosphate hydrolases"/>
    <property type="match status" value="1"/>
</dbReference>
<keyword evidence="2" id="KW-0813">Transport</keyword>
<dbReference type="InterPro" id="IPR003439">
    <property type="entry name" value="ABC_transporter-like_ATP-bd"/>
</dbReference>
<dbReference type="GO" id="GO:0015807">
    <property type="term" value="P:L-amino acid transport"/>
    <property type="evidence" value="ECO:0007669"/>
    <property type="project" value="TreeGrafter"/>
</dbReference>
<dbReference type="InterPro" id="IPR003593">
    <property type="entry name" value="AAA+_ATPase"/>
</dbReference>
<dbReference type="SMART" id="SM00382">
    <property type="entry name" value="AAA"/>
    <property type="match status" value="1"/>
</dbReference>
<evidence type="ECO:0000256" key="3">
    <source>
        <dbReference type="ARBA" id="ARBA00022741"/>
    </source>
</evidence>
<keyword evidence="5" id="KW-0029">Amino-acid transport</keyword>
<evidence type="ECO:0000313" key="7">
    <source>
        <dbReference type="EMBL" id="TWJ17787.1"/>
    </source>
</evidence>
<evidence type="ECO:0000256" key="1">
    <source>
        <dbReference type="ARBA" id="ARBA00005417"/>
    </source>
</evidence>
<evidence type="ECO:0000256" key="4">
    <source>
        <dbReference type="ARBA" id="ARBA00022840"/>
    </source>
</evidence>
<feature type="domain" description="ABC transporter" evidence="6">
    <location>
        <begin position="2"/>
        <end position="229"/>
    </location>
</feature>
<evidence type="ECO:0000256" key="5">
    <source>
        <dbReference type="ARBA" id="ARBA00022970"/>
    </source>
</evidence>